<dbReference type="GeneID" id="101853821"/>
<feature type="transmembrane region" description="Helical" evidence="10">
    <location>
        <begin position="225"/>
        <end position="244"/>
    </location>
</feature>
<reference evidence="13" key="1">
    <citation type="submission" date="2025-08" db="UniProtKB">
        <authorList>
            <consortium name="RefSeq"/>
        </authorList>
    </citation>
    <scope>IDENTIFICATION</scope>
</reference>
<evidence type="ECO:0000256" key="7">
    <source>
        <dbReference type="ARBA" id="ARBA00023170"/>
    </source>
</evidence>
<dbReference type="PANTHER" id="PTHR24230">
    <property type="entry name" value="G-PROTEIN COUPLED RECEPTOR"/>
    <property type="match status" value="1"/>
</dbReference>
<keyword evidence="6 10" id="KW-0472">Membrane</keyword>
<dbReference type="PROSITE" id="PS50262">
    <property type="entry name" value="G_PROTEIN_RECEP_F1_2"/>
    <property type="match status" value="1"/>
</dbReference>
<keyword evidence="8" id="KW-0807">Transducer</keyword>
<dbReference type="InterPro" id="IPR000276">
    <property type="entry name" value="GPCR_Rhodpsn"/>
</dbReference>
<keyword evidence="5" id="KW-0297">G-protein coupled receptor</keyword>
<keyword evidence="3 10" id="KW-0812">Transmembrane</keyword>
<evidence type="ECO:0000256" key="5">
    <source>
        <dbReference type="ARBA" id="ARBA00023040"/>
    </source>
</evidence>
<feature type="transmembrane region" description="Helical" evidence="10">
    <location>
        <begin position="167"/>
        <end position="185"/>
    </location>
</feature>
<gene>
    <name evidence="13" type="primary">LOC101853821</name>
</gene>
<evidence type="ECO:0000256" key="8">
    <source>
        <dbReference type="ARBA" id="ARBA00023224"/>
    </source>
</evidence>
<dbReference type="RefSeq" id="XP_005108562.1">
    <property type="nucleotide sequence ID" value="XM_005108505.1"/>
</dbReference>
<dbReference type="SUPFAM" id="SSF81321">
    <property type="entry name" value="Family A G protein-coupled receptor-like"/>
    <property type="match status" value="1"/>
</dbReference>
<feature type="transmembrane region" description="Helical" evidence="10">
    <location>
        <begin position="288"/>
        <end position="313"/>
    </location>
</feature>
<dbReference type="InterPro" id="IPR017452">
    <property type="entry name" value="GPCR_Rhodpsn_7TM"/>
</dbReference>
<evidence type="ECO:0000256" key="3">
    <source>
        <dbReference type="ARBA" id="ARBA00022692"/>
    </source>
</evidence>
<dbReference type="Proteomes" id="UP000694888">
    <property type="component" value="Unplaced"/>
</dbReference>
<accession>A0ABM0K4I2</accession>
<comment type="subcellular location">
    <subcellularLocation>
        <location evidence="1">Cell membrane</location>
        <topology evidence="1">Multi-pass membrane protein</topology>
    </subcellularLocation>
</comment>
<keyword evidence="4 10" id="KW-1133">Transmembrane helix</keyword>
<keyword evidence="2" id="KW-1003">Cell membrane</keyword>
<keyword evidence="7" id="KW-0675">Receptor</keyword>
<evidence type="ECO:0000259" key="11">
    <source>
        <dbReference type="PROSITE" id="PS50262"/>
    </source>
</evidence>
<evidence type="ECO:0000256" key="4">
    <source>
        <dbReference type="ARBA" id="ARBA00022989"/>
    </source>
</evidence>
<feature type="transmembrane region" description="Helical" evidence="10">
    <location>
        <begin position="84"/>
        <end position="107"/>
    </location>
</feature>
<dbReference type="Pfam" id="PF00001">
    <property type="entry name" value="7tm_1"/>
    <property type="match status" value="1"/>
</dbReference>
<evidence type="ECO:0000313" key="13">
    <source>
        <dbReference type="RefSeq" id="XP_005108562.1"/>
    </source>
</evidence>
<evidence type="ECO:0000256" key="6">
    <source>
        <dbReference type="ARBA" id="ARBA00023136"/>
    </source>
</evidence>
<feature type="transmembrane region" description="Helical" evidence="10">
    <location>
        <begin position="50"/>
        <end position="72"/>
    </location>
</feature>
<dbReference type="PANTHER" id="PTHR24230:SF120">
    <property type="entry name" value="G-PROTEIN COUPLED RECEPTOR DAF-38"/>
    <property type="match status" value="1"/>
</dbReference>
<feature type="transmembrane region" description="Helical" evidence="10">
    <location>
        <begin position="333"/>
        <end position="351"/>
    </location>
</feature>
<proteinExistence type="predicted"/>
<keyword evidence="12" id="KW-1185">Reference proteome</keyword>
<evidence type="ECO:0000256" key="2">
    <source>
        <dbReference type="ARBA" id="ARBA00022475"/>
    </source>
</evidence>
<feature type="domain" description="G-protein coupled receptors family 1 profile" evidence="11">
    <location>
        <begin position="63"/>
        <end position="348"/>
    </location>
</feature>
<sequence length="372" mass="41576">MSVQNTSGALTLTLIDNVTLCCLPRVMGGQRSGLISDAVSTIVTDLVLRVVVQFVLGVFCIGANIINMTVFIKIGLEDSITVAFFALAISDLMFVGFYLAVSVLAMLHNVFKLRQYVQFNSLGFLLVWYSYAFFDASVLITVFLAVQKCACVAIPLLFKKVFTKSRSVVVVVVIYVGTFTWYMPLLSQQGMRDRFDPRTNTTTLIYKFPPHIKLMLQLFKSVSRSVLPGVSLSLIIISVIVLTIKLKQASKFRKASASHGNKDNNKNSDASSTKQNSSSNKELRVIKAVTLVSTIFVVCYIPSIVVSCCQIIFPGLSDKGRYKNMRRLVDEINSVLTTVNSSVNIFIYFYFNTRYREQLVDLIAQFRRSTAR</sequence>
<feature type="region of interest" description="Disordered" evidence="9">
    <location>
        <begin position="255"/>
        <end position="276"/>
    </location>
</feature>
<dbReference type="PRINTS" id="PR00237">
    <property type="entry name" value="GPCRRHODOPSN"/>
</dbReference>
<evidence type="ECO:0000313" key="12">
    <source>
        <dbReference type="Proteomes" id="UP000694888"/>
    </source>
</evidence>
<protein>
    <submittedName>
        <fullName evidence="13">Neuropeptide FF receptor 2-like</fullName>
    </submittedName>
</protein>
<dbReference type="Gene3D" id="1.20.1070.10">
    <property type="entry name" value="Rhodopsin 7-helix transmembrane proteins"/>
    <property type="match status" value="1"/>
</dbReference>
<organism evidence="12 13">
    <name type="scientific">Aplysia californica</name>
    <name type="common">California sea hare</name>
    <dbReference type="NCBI Taxonomy" id="6500"/>
    <lineage>
        <taxon>Eukaryota</taxon>
        <taxon>Metazoa</taxon>
        <taxon>Spiralia</taxon>
        <taxon>Lophotrochozoa</taxon>
        <taxon>Mollusca</taxon>
        <taxon>Gastropoda</taxon>
        <taxon>Heterobranchia</taxon>
        <taxon>Euthyneura</taxon>
        <taxon>Tectipleura</taxon>
        <taxon>Aplysiida</taxon>
        <taxon>Aplysioidea</taxon>
        <taxon>Aplysiidae</taxon>
        <taxon>Aplysia</taxon>
    </lineage>
</organism>
<evidence type="ECO:0000256" key="10">
    <source>
        <dbReference type="SAM" id="Phobius"/>
    </source>
</evidence>
<evidence type="ECO:0000256" key="1">
    <source>
        <dbReference type="ARBA" id="ARBA00004651"/>
    </source>
</evidence>
<name>A0ABM0K4I2_APLCA</name>
<evidence type="ECO:0000256" key="9">
    <source>
        <dbReference type="SAM" id="MobiDB-lite"/>
    </source>
</evidence>
<feature type="transmembrane region" description="Helical" evidence="10">
    <location>
        <begin position="127"/>
        <end position="146"/>
    </location>
</feature>